<evidence type="ECO:0000256" key="1">
    <source>
        <dbReference type="SAM" id="MobiDB-lite"/>
    </source>
</evidence>
<feature type="region of interest" description="Disordered" evidence="1">
    <location>
        <begin position="1"/>
        <end position="41"/>
    </location>
</feature>
<dbReference type="AlphaFoldDB" id="A0A6A6RB99"/>
<feature type="compositionally biased region" description="Polar residues" evidence="1">
    <location>
        <begin position="18"/>
        <end position="27"/>
    </location>
</feature>
<keyword evidence="3" id="KW-1185">Reference proteome</keyword>
<evidence type="ECO:0000313" key="3">
    <source>
        <dbReference type="Proteomes" id="UP000799750"/>
    </source>
</evidence>
<evidence type="ECO:0000313" key="2">
    <source>
        <dbReference type="EMBL" id="KAF2501989.1"/>
    </source>
</evidence>
<name>A0A6A6RB99_9PEZI</name>
<gene>
    <name evidence="2" type="ORF">BU16DRAFT_587192</name>
</gene>
<reference evidence="2" key="1">
    <citation type="journal article" date="2020" name="Stud. Mycol.">
        <title>101 Dothideomycetes genomes: a test case for predicting lifestyles and emergence of pathogens.</title>
        <authorList>
            <person name="Haridas S."/>
            <person name="Albert R."/>
            <person name="Binder M."/>
            <person name="Bloem J."/>
            <person name="Labutti K."/>
            <person name="Salamov A."/>
            <person name="Andreopoulos B."/>
            <person name="Baker S."/>
            <person name="Barry K."/>
            <person name="Bills G."/>
            <person name="Bluhm B."/>
            <person name="Cannon C."/>
            <person name="Castanera R."/>
            <person name="Culley D."/>
            <person name="Daum C."/>
            <person name="Ezra D."/>
            <person name="Gonzalez J."/>
            <person name="Henrissat B."/>
            <person name="Kuo A."/>
            <person name="Liang C."/>
            <person name="Lipzen A."/>
            <person name="Lutzoni F."/>
            <person name="Magnuson J."/>
            <person name="Mondo S."/>
            <person name="Nolan M."/>
            <person name="Ohm R."/>
            <person name="Pangilinan J."/>
            <person name="Park H.-J."/>
            <person name="Ramirez L."/>
            <person name="Alfaro M."/>
            <person name="Sun H."/>
            <person name="Tritt A."/>
            <person name="Yoshinaga Y."/>
            <person name="Zwiers L.-H."/>
            <person name="Turgeon B."/>
            <person name="Goodwin S."/>
            <person name="Spatafora J."/>
            <person name="Crous P."/>
            <person name="Grigoriev I."/>
        </authorList>
    </citation>
    <scope>NUCLEOTIDE SEQUENCE</scope>
    <source>
        <strain evidence="2">CBS 269.34</strain>
    </source>
</reference>
<protein>
    <recommendedName>
        <fullName evidence="4">F-box domain-containing protein</fullName>
    </recommendedName>
</protein>
<evidence type="ECO:0008006" key="4">
    <source>
        <dbReference type="Google" id="ProtNLM"/>
    </source>
</evidence>
<dbReference type="Proteomes" id="UP000799750">
    <property type="component" value="Unassembled WGS sequence"/>
</dbReference>
<sequence>MASSPAATDMLLHEIAAPSTNPATISDNAKAPTETPADSPSCQAVATFDTAKKPSKGRLIDLLDPDRYIPMLDKITEYLDPADLVNLRRVSRKLGEVYTKVQQTQWNINTALKKFVRDPVEFRNKLGEVSGIISGMFALDFLDRRATGDRLDIFVRDVNQEVVVDWFLHNEDYVYADTLDKDGVWQDYHASSFVEERRPEWENRDGIREEYILFRLTRLEATKLRVYVHASLDIPRSCFLATNGTQHSLALANFITATKVYSPFARGTFLEYRSYTHGVVGEDAAYALNAVASTGRKTVGIRLQDSRMKTTLRKFADGETWSMILDSTGVRAPETPDYVVDATAFLVGASHMLMWFYETTTTEICHVGTNYVWLYPYPDQIVPHLDTAVALELYKTPRESFAHWVDIRPTLAQLVEQRHHRNHHSFPHKTFYDDMMPQWIKEIEDDMAAEENGSQDYPRKRPRLH</sequence>
<proteinExistence type="predicted"/>
<dbReference type="OrthoDB" id="10025998at2759"/>
<accession>A0A6A6RB99</accession>
<dbReference type="EMBL" id="MU004181">
    <property type="protein sequence ID" value="KAF2501989.1"/>
    <property type="molecule type" value="Genomic_DNA"/>
</dbReference>
<organism evidence="2 3">
    <name type="scientific">Lophium mytilinum</name>
    <dbReference type="NCBI Taxonomy" id="390894"/>
    <lineage>
        <taxon>Eukaryota</taxon>
        <taxon>Fungi</taxon>
        <taxon>Dikarya</taxon>
        <taxon>Ascomycota</taxon>
        <taxon>Pezizomycotina</taxon>
        <taxon>Dothideomycetes</taxon>
        <taxon>Pleosporomycetidae</taxon>
        <taxon>Mytilinidiales</taxon>
        <taxon>Mytilinidiaceae</taxon>
        <taxon>Lophium</taxon>
    </lineage>
</organism>